<protein>
    <submittedName>
        <fullName evidence="1">Uncharacterized protein</fullName>
    </submittedName>
</protein>
<dbReference type="EMBL" id="CZQE01000069">
    <property type="protein sequence ID" value="CUS43612.1"/>
    <property type="molecule type" value="Genomic_DNA"/>
</dbReference>
<evidence type="ECO:0000313" key="1">
    <source>
        <dbReference type="EMBL" id="CUS43612.1"/>
    </source>
</evidence>
<sequence length="160" mass="18024">MNDLNGKSIAEMLALHAAINEELRSRDVLRSANNPTGDLAEYLFCTAFGWEQEANSKKGFDAVDSDGVRYQIKGRRLHRRNKSRQMSAIRSTDGFDILAGVLFNDDFCVIRAALIPASVVFERTSFVDYTKSHKFYLRDDVWDAAGVSDVTERLRAVEQA</sequence>
<organism evidence="1">
    <name type="scientific">hydrothermal vent metagenome</name>
    <dbReference type="NCBI Taxonomy" id="652676"/>
    <lineage>
        <taxon>unclassified sequences</taxon>
        <taxon>metagenomes</taxon>
        <taxon>ecological metagenomes</taxon>
    </lineage>
</organism>
<reference evidence="1" key="1">
    <citation type="submission" date="2015-10" db="EMBL/GenBank/DDBJ databases">
        <authorList>
            <person name="Gilbert D.G."/>
        </authorList>
    </citation>
    <scope>NUCLEOTIDE SEQUENCE</scope>
</reference>
<dbReference type="AlphaFoldDB" id="A0A170PN29"/>
<accession>A0A170PN29</accession>
<proteinExistence type="predicted"/>
<gene>
    <name evidence="1" type="ORF">MGWOODY_Smn1267</name>
</gene>
<name>A0A170PN29_9ZZZZ</name>